<dbReference type="AlphaFoldDB" id="A0A6H1ZMM6"/>
<reference evidence="1" key="1">
    <citation type="submission" date="2020-03" db="EMBL/GenBank/DDBJ databases">
        <title>The deep terrestrial virosphere.</title>
        <authorList>
            <person name="Holmfeldt K."/>
            <person name="Nilsson E."/>
            <person name="Simone D."/>
            <person name="Lopez-Fernandez M."/>
            <person name="Wu X."/>
            <person name="de Brujin I."/>
            <person name="Lundin D."/>
            <person name="Andersson A."/>
            <person name="Bertilsson S."/>
            <person name="Dopson M."/>
        </authorList>
    </citation>
    <scope>NUCLEOTIDE SEQUENCE</scope>
    <source>
        <strain evidence="1">TM448A00980</strain>
    </source>
</reference>
<sequence length="58" mass="6954">MEEKIDRTKLNELKVFKRVGLTKNGYKIIRQQKKLQKKSMVRIIDNLIIEKYGFSKIT</sequence>
<gene>
    <name evidence="1" type="ORF">TM448A00980_0018</name>
</gene>
<protein>
    <submittedName>
        <fullName evidence="1">Uncharacterized protein</fullName>
    </submittedName>
</protein>
<proteinExistence type="predicted"/>
<dbReference type="EMBL" id="MT144088">
    <property type="protein sequence ID" value="QJA48525.1"/>
    <property type="molecule type" value="Genomic_DNA"/>
</dbReference>
<organism evidence="1">
    <name type="scientific">viral metagenome</name>
    <dbReference type="NCBI Taxonomy" id="1070528"/>
    <lineage>
        <taxon>unclassified sequences</taxon>
        <taxon>metagenomes</taxon>
        <taxon>organismal metagenomes</taxon>
    </lineage>
</organism>
<evidence type="ECO:0000313" key="1">
    <source>
        <dbReference type="EMBL" id="QJA48525.1"/>
    </source>
</evidence>
<accession>A0A6H1ZMM6</accession>
<name>A0A6H1ZMM6_9ZZZZ</name>